<evidence type="ECO:0000313" key="1">
    <source>
        <dbReference type="EMBL" id="KAK3598073.1"/>
    </source>
</evidence>
<reference evidence="1" key="3">
    <citation type="submission" date="2023-05" db="EMBL/GenBank/DDBJ databases">
        <authorList>
            <person name="Smith C.H."/>
        </authorList>
    </citation>
    <scope>NUCLEOTIDE SEQUENCE</scope>
    <source>
        <strain evidence="1">CHS0354</strain>
        <tissue evidence="1">Mantle</tissue>
    </source>
</reference>
<reference evidence="1" key="2">
    <citation type="journal article" date="2021" name="Genome Biol. Evol.">
        <title>Developing a high-quality reference genome for a parasitic bivalve with doubly uniparental inheritance (Bivalvia: Unionida).</title>
        <authorList>
            <person name="Smith C.H."/>
        </authorList>
    </citation>
    <scope>NUCLEOTIDE SEQUENCE</scope>
    <source>
        <strain evidence="1">CHS0354</strain>
        <tissue evidence="1">Mantle</tissue>
    </source>
</reference>
<dbReference type="InterPro" id="IPR009003">
    <property type="entry name" value="Peptidase_S1_PA"/>
</dbReference>
<comment type="caution">
    <text evidence="1">The sequence shown here is derived from an EMBL/GenBank/DDBJ whole genome shotgun (WGS) entry which is preliminary data.</text>
</comment>
<dbReference type="AlphaFoldDB" id="A0AAE0SV16"/>
<keyword evidence="2" id="KW-1185">Reference proteome</keyword>
<name>A0AAE0SV16_9BIVA</name>
<reference evidence="1" key="1">
    <citation type="journal article" date="2021" name="Genome Biol. Evol.">
        <title>A High-Quality Reference Genome for a Parasitic Bivalve with Doubly Uniparental Inheritance (Bivalvia: Unionida).</title>
        <authorList>
            <person name="Smith C.H."/>
        </authorList>
    </citation>
    <scope>NUCLEOTIDE SEQUENCE</scope>
    <source>
        <strain evidence="1">CHS0354</strain>
    </source>
</reference>
<gene>
    <name evidence="1" type="ORF">CHS0354_027718</name>
</gene>
<organism evidence="1 2">
    <name type="scientific">Potamilus streckersoni</name>
    <dbReference type="NCBI Taxonomy" id="2493646"/>
    <lineage>
        <taxon>Eukaryota</taxon>
        <taxon>Metazoa</taxon>
        <taxon>Spiralia</taxon>
        <taxon>Lophotrochozoa</taxon>
        <taxon>Mollusca</taxon>
        <taxon>Bivalvia</taxon>
        <taxon>Autobranchia</taxon>
        <taxon>Heteroconchia</taxon>
        <taxon>Palaeoheterodonta</taxon>
        <taxon>Unionida</taxon>
        <taxon>Unionoidea</taxon>
        <taxon>Unionidae</taxon>
        <taxon>Ambleminae</taxon>
        <taxon>Lampsilini</taxon>
        <taxon>Potamilus</taxon>
    </lineage>
</organism>
<protein>
    <submittedName>
        <fullName evidence="1">Uncharacterized protein</fullName>
    </submittedName>
</protein>
<dbReference type="EMBL" id="JAEAOA010001675">
    <property type="protein sequence ID" value="KAK3598073.1"/>
    <property type="molecule type" value="Genomic_DNA"/>
</dbReference>
<dbReference type="SUPFAM" id="SSF50494">
    <property type="entry name" value="Trypsin-like serine proteases"/>
    <property type="match status" value="1"/>
</dbReference>
<sequence>MRTTKEMMDTEQFICSVFSLPNKCYPRFNKLHKQLLSIGQRFQVTVEKFHKLTQTEETGYLHHIRQTVQKMADTTAVQVAIFGKFHDEISSQNLVTAKDNNYLMPDCVPSRLRRNEWITRSAMCNDTEGKPVANVYMVYVDKNDNLQELALSIQKDIESFGLLSFSNLLLLVGMDPSIQKDGSSVKSFETALADVFQEKKFSSFFMSSTFEDLISSEGDMPKMIQLHLEQKVVQPLQDMLKLIESNTHMYRKNSEETFKGPVAIKESLKNRFSETFLNNQGYLLDVLLIKFSDQHGKMDHNKIAEVIIENLAQVLHCLMVEVLAKMYGIKEYRMHEMLEGMIFKEECRITLNNCIRQNLIVSLSQTYADYDCKSLQIEKERKKFCYLFFNMHSESFWDEVKKNADDGFVKIAYRVHAELEKRVMVIEKNLAIQQKLRFEIETVTSSYVSRQLPSKDGVSSGLKDELLRIELVEGVVVVFGELQVHVKPFPSVQKEKEILKQIDDVMKKHKYWQNYRIGVIEKRPKPFYYVGSTLYCPAIDIHGTLGGFMVDMDNNLYFLTCAHVVPSNADVQVEIRGQRTEPITIGRSVCVQIPTDMLHISADSVDIMAVRVKDDQKPNCIPLFKTADGEFRPGIIVQPFDCSLKEFPAVYKWGAYTDLTHGILHEGHYSKDLFAACNLTDHQYIYVLAETPPVDDDNYVTFALPGDSGAIICAEAENNYIQLVGMIQGGDMHVRTGPAVDKYTLGFYLWCGLDKLLKRSGLNLVTKPILHEELRRQIPQFSTEKHRLVPQFSKENFHQLVQKSFPDRQTDRLIYDEHISAI</sequence>
<evidence type="ECO:0000313" key="2">
    <source>
        <dbReference type="Proteomes" id="UP001195483"/>
    </source>
</evidence>
<dbReference type="Proteomes" id="UP001195483">
    <property type="component" value="Unassembled WGS sequence"/>
</dbReference>
<accession>A0AAE0SV16</accession>
<proteinExistence type="predicted"/>